<feature type="domain" description="Restriction system protein Mrr-like N-terminal" evidence="2">
    <location>
        <begin position="5"/>
        <end position="90"/>
    </location>
</feature>
<dbReference type="InterPro" id="IPR011856">
    <property type="entry name" value="tRNA_endonuc-like_dom_sf"/>
</dbReference>
<organism evidence="3 4">
    <name type="scientific">Caldisericum exile</name>
    <dbReference type="NCBI Taxonomy" id="693075"/>
    <lineage>
        <taxon>Bacteria</taxon>
        <taxon>Pseudomonadati</taxon>
        <taxon>Caldisericota/Cryosericota group</taxon>
        <taxon>Caldisericota</taxon>
        <taxon>Caldisericia</taxon>
        <taxon>Caldisericales</taxon>
        <taxon>Caldisericaceae</taxon>
        <taxon>Caldisericum</taxon>
    </lineage>
</organism>
<dbReference type="EMBL" id="PNIL01000008">
    <property type="protein sequence ID" value="PMP68718.1"/>
    <property type="molecule type" value="Genomic_DNA"/>
</dbReference>
<dbReference type="GO" id="GO:0015666">
    <property type="term" value="F:restriction endodeoxyribonuclease activity"/>
    <property type="evidence" value="ECO:0007669"/>
    <property type="project" value="TreeGrafter"/>
</dbReference>
<name>A0A2J6WFR9_9BACT</name>
<dbReference type="RefSeq" id="WP_424606941.1">
    <property type="nucleotide sequence ID" value="NZ_JBNARP010000025.1"/>
</dbReference>
<sequence length="300" mass="34753">MIPKFHELMKPMLQFLQDQKDHTIDEVEDYLANLFKLTNEERNELLPSGKQRVFKNRVYWARTYLNKAKLVDVPKRGSIVITDRGLKVLKDNPSEIDVKYLTKFNEFVEFYKGYKKEKSTEIDIQEATPEEVIFQKIEELNSIIKSDLRKRIMEASPRFFERLILDLIVSMGYGGSFEEASKLLGKSGDEGIDGVIKEDVLGLDKIYLQAKRWDNSTIGRKEIQAFVGALHGKGAKKGIFITTSTFTEDALKYAEKISDMKVVLIDGDRLLDYMLKYNVGVEQKTTIEIKKVNEDYFEEY</sequence>
<dbReference type="Proteomes" id="UP000237040">
    <property type="component" value="Unassembled WGS sequence"/>
</dbReference>
<dbReference type="Gene3D" id="3.40.1350.10">
    <property type="match status" value="1"/>
</dbReference>
<dbReference type="Pfam" id="PF14338">
    <property type="entry name" value="Mrr_N"/>
    <property type="match status" value="1"/>
</dbReference>
<dbReference type="SUPFAM" id="SSF52980">
    <property type="entry name" value="Restriction endonuclease-like"/>
    <property type="match status" value="1"/>
</dbReference>
<accession>A0A2J6WFR9</accession>
<reference evidence="3 4" key="1">
    <citation type="submission" date="2018-01" db="EMBL/GenBank/DDBJ databases">
        <title>Metagenomic assembled genomes from two thermal pools in the Uzon Caldera, Kamchatka, Russia.</title>
        <authorList>
            <person name="Wilkins L."/>
            <person name="Ettinger C."/>
        </authorList>
    </citation>
    <scope>NUCLEOTIDE SEQUENCE [LARGE SCALE GENOMIC DNA]</scope>
    <source>
        <strain evidence="3">ZAV-07</strain>
    </source>
</reference>
<dbReference type="InterPro" id="IPR007560">
    <property type="entry name" value="Restrct_endonuc_IV_Mrr"/>
</dbReference>
<dbReference type="InterPro" id="IPR025745">
    <property type="entry name" value="Mrr-like_N_dom"/>
</dbReference>
<evidence type="ECO:0000313" key="3">
    <source>
        <dbReference type="EMBL" id="PMP68718.1"/>
    </source>
</evidence>
<evidence type="ECO:0000259" key="2">
    <source>
        <dbReference type="Pfam" id="PF14338"/>
    </source>
</evidence>
<evidence type="ECO:0000313" key="4">
    <source>
        <dbReference type="Proteomes" id="UP000237040"/>
    </source>
</evidence>
<dbReference type="InterPro" id="IPR052906">
    <property type="entry name" value="Type_IV_Methyl-Rstrct_Enzyme"/>
</dbReference>
<keyword evidence="3" id="KW-0378">Hydrolase</keyword>
<keyword evidence="3" id="KW-0540">Nuclease</keyword>
<proteinExistence type="predicted"/>
<gene>
    <name evidence="3" type="ORF">C0189_00625</name>
</gene>
<dbReference type="Pfam" id="PF04471">
    <property type="entry name" value="Mrr_cat"/>
    <property type="match status" value="1"/>
</dbReference>
<dbReference type="AlphaFoldDB" id="A0A2J6WFR9"/>
<protein>
    <submittedName>
        <fullName evidence="3">Restriction endonuclease</fullName>
    </submittedName>
</protein>
<feature type="domain" description="Restriction endonuclease type IV Mrr" evidence="1">
    <location>
        <begin position="154"/>
        <end position="274"/>
    </location>
</feature>
<dbReference type="PANTHER" id="PTHR30015:SF7">
    <property type="entry name" value="TYPE IV METHYL-DIRECTED RESTRICTION ENZYME ECOKMRR"/>
    <property type="match status" value="1"/>
</dbReference>
<keyword evidence="3" id="KW-0255">Endonuclease</keyword>
<comment type="caution">
    <text evidence="3">The sequence shown here is derived from an EMBL/GenBank/DDBJ whole genome shotgun (WGS) entry which is preliminary data.</text>
</comment>
<dbReference type="InterPro" id="IPR011335">
    <property type="entry name" value="Restrct_endonuc-II-like"/>
</dbReference>
<evidence type="ECO:0000259" key="1">
    <source>
        <dbReference type="Pfam" id="PF04471"/>
    </source>
</evidence>
<dbReference type="GO" id="GO:0009307">
    <property type="term" value="P:DNA restriction-modification system"/>
    <property type="evidence" value="ECO:0007669"/>
    <property type="project" value="InterPro"/>
</dbReference>
<dbReference type="PANTHER" id="PTHR30015">
    <property type="entry name" value="MRR RESTRICTION SYSTEM PROTEIN"/>
    <property type="match status" value="1"/>
</dbReference>
<dbReference type="GO" id="GO:0003677">
    <property type="term" value="F:DNA binding"/>
    <property type="evidence" value="ECO:0007669"/>
    <property type="project" value="InterPro"/>
</dbReference>